<dbReference type="GO" id="GO:0016491">
    <property type="term" value="F:oxidoreductase activity"/>
    <property type="evidence" value="ECO:0007669"/>
    <property type="project" value="InterPro"/>
</dbReference>
<dbReference type="SUPFAM" id="SSF51905">
    <property type="entry name" value="FAD/NAD(P)-binding domain"/>
    <property type="match status" value="1"/>
</dbReference>
<dbReference type="InterPro" id="IPR036188">
    <property type="entry name" value="FAD/NAD-bd_sf"/>
</dbReference>
<evidence type="ECO:0000259" key="1">
    <source>
        <dbReference type="Pfam" id="PF07992"/>
    </source>
</evidence>
<dbReference type="InterPro" id="IPR053275">
    <property type="entry name" value="Agnestin_monoxygenase"/>
</dbReference>
<accession>A0A6C0B4R7</accession>
<dbReference type="Pfam" id="PF07992">
    <property type="entry name" value="Pyr_redox_2"/>
    <property type="match status" value="1"/>
</dbReference>
<dbReference type="EMBL" id="MN739073">
    <property type="protein sequence ID" value="QHS87022.1"/>
    <property type="molecule type" value="Genomic_DNA"/>
</dbReference>
<dbReference type="AlphaFoldDB" id="A0A6C0B4R7"/>
<dbReference type="PANTHER" id="PTHR38688">
    <property type="entry name" value="PYR_REDOX_2 DOMAIN-CONTAINING PROTEIN"/>
    <property type="match status" value="1"/>
</dbReference>
<dbReference type="InterPro" id="IPR023753">
    <property type="entry name" value="FAD/NAD-binding_dom"/>
</dbReference>
<name>A0A6C0B4R7_9ZZZZ</name>
<dbReference type="PANTHER" id="PTHR38688:SF1">
    <property type="entry name" value="FAD_NAD(P)-BINDING DOMAIN-CONTAINING PROTEIN"/>
    <property type="match status" value="1"/>
</dbReference>
<organism evidence="2">
    <name type="scientific">viral metagenome</name>
    <dbReference type="NCBI Taxonomy" id="1070528"/>
    <lineage>
        <taxon>unclassified sequences</taxon>
        <taxon>metagenomes</taxon>
        <taxon>organismal metagenomes</taxon>
    </lineage>
</organism>
<protein>
    <recommendedName>
        <fullName evidence="1">FAD/NAD(P)-binding domain-containing protein</fullName>
    </recommendedName>
</protein>
<feature type="domain" description="FAD/NAD(P)-binding" evidence="1">
    <location>
        <begin position="2"/>
        <end position="274"/>
    </location>
</feature>
<dbReference type="Gene3D" id="3.50.50.60">
    <property type="entry name" value="FAD/NAD(P)-binding domain"/>
    <property type="match status" value="2"/>
</dbReference>
<proteinExistence type="predicted"/>
<reference evidence="2" key="1">
    <citation type="journal article" date="2020" name="Nature">
        <title>Giant virus diversity and host interactions through global metagenomics.</title>
        <authorList>
            <person name="Schulz F."/>
            <person name="Roux S."/>
            <person name="Paez-Espino D."/>
            <person name="Jungbluth S."/>
            <person name="Walsh D.A."/>
            <person name="Denef V.J."/>
            <person name="McMahon K.D."/>
            <person name="Konstantinidis K.T."/>
            <person name="Eloe-Fadrosh E.A."/>
            <person name="Kyrpides N.C."/>
            <person name="Woyke T."/>
        </authorList>
    </citation>
    <scope>NUCLEOTIDE SEQUENCE</scope>
    <source>
        <strain evidence="2">GVMAG-M-3300009422-16</strain>
    </source>
</reference>
<sequence>MYDYIIIGGGIAGIISVSVIYNRYPTAQILWIDNNNFNSGDLSKYPLVPANTPFNVLVYFIEKIYHLLGFARSISEVCDLTNGNIFKLGCLSKELKIITNFIRNLKGITMEEDYITKLISNNNIWTLSGNNNDYIGIKTVLCTGSIHKKLNYDIPEIPIETALNHIKLNSLDIKDKHITVFGNSHSGILILKNLYDMGCMYITNIIKEKTKIPYFDDNNIEVYQESGIRGEGLNWATANLIPKNKTHIKIIKFNENNDFKSDFVIYSIGLKPRDIDIIYDGKPFVRRNDFNTTGLLGNNLYGLGVAYPKFYILNGDIEYEIGMGGFLTRALEIF</sequence>
<evidence type="ECO:0000313" key="2">
    <source>
        <dbReference type="EMBL" id="QHS87022.1"/>
    </source>
</evidence>